<evidence type="ECO:0000313" key="8">
    <source>
        <dbReference type="Proteomes" id="UP000597617"/>
    </source>
</evidence>
<organism evidence="7 8">
    <name type="scientific">Hymenobacter jeongseonensis</name>
    <dbReference type="NCBI Taxonomy" id="2791027"/>
    <lineage>
        <taxon>Bacteria</taxon>
        <taxon>Pseudomonadati</taxon>
        <taxon>Bacteroidota</taxon>
        <taxon>Cytophagia</taxon>
        <taxon>Cytophagales</taxon>
        <taxon>Hymenobacteraceae</taxon>
        <taxon>Hymenobacter</taxon>
    </lineage>
</organism>
<feature type="domain" description="Thioredoxin" evidence="6">
    <location>
        <begin position="462"/>
        <end position="601"/>
    </location>
</feature>
<dbReference type="SUPFAM" id="SSF52833">
    <property type="entry name" value="Thioredoxin-like"/>
    <property type="match status" value="1"/>
</dbReference>
<dbReference type="RefSeq" id="WP_196280220.1">
    <property type="nucleotide sequence ID" value="NZ_JADQDQ010000001.1"/>
</dbReference>
<dbReference type="CDD" id="cd02966">
    <property type="entry name" value="TlpA_like_family"/>
    <property type="match status" value="1"/>
</dbReference>
<dbReference type="Gene3D" id="3.40.30.10">
    <property type="entry name" value="Glutaredoxin"/>
    <property type="match status" value="1"/>
</dbReference>
<keyword evidence="2" id="KW-0201">Cytochrome c-type biogenesis</keyword>
<sequence>MISAFITSVRGLLGTTLLLVPVLSYGQSKPAPTAATAPSKSASAATTAPRKAASAVKPATKSVLSKSASNTSTAQRKKVVAPAAVADPAATPVPVPAEETAAVATPAAPAAAPKPAPVKAAPAKAFAAPPTGTAILTGRVSGSTTDSVGVTLRENPLDPKEKLIRVALSDKGDFKLVIPVHGSTKADLVYGDDVAPLYLDAGTDMDVRFKGDDMSGTLRFKANDVPTGLATKLRNRTNLSDEQKHRQQAANANNYLVEADAQFVENDGFQVLPDNIQLYEAPFLSFLEYRRKHQLEFLEDHAAKQSFTQDFYNYAHAEVVYAYANDRLTFQDLREQVVNTEGRLKMEPTYYSFLREPGLLNEPNAAQSELYHEFLLNYVHFAVAQDKRQRSDPDFYPASYALASKKLTGPTRAIILGRILQESFRFGHVKQSAAMLADFRNYDPKNQYYSTLENDFDRHKDFAIGAPAPDFKLATATGDTVHLHDFVGKLVYLNFWKTTNGLCLRDLAYAQELIRKFEGKNITFINIALDENEQAWRQLVTVKKLPGVQVRVPGGGLRSELASAYALQEVPTYMLVGEDGTFLNTKPKRLSSRAAIDEINQSFGKASTYTSAIDFPATKK</sequence>
<keyword evidence="8" id="KW-1185">Reference proteome</keyword>
<gene>
    <name evidence="7" type="ORF">I2I05_00275</name>
</gene>
<comment type="subcellular location">
    <subcellularLocation>
        <location evidence="1">Cell envelope</location>
    </subcellularLocation>
</comment>
<evidence type="ECO:0000259" key="6">
    <source>
        <dbReference type="PROSITE" id="PS51352"/>
    </source>
</evidence>
<comment type="caution">
    <text evidence="7">The sequence shown here is derived from an EMBL/GenBank/DDBJ whole genome shotgun (WGS) entry which is preliminary data.</text>
</comment>
<feature type="region of interest" description="Disordered" evidence="5">
    <location>
        <begin position="29"/>
        <end position="77"/>
    </location>
</feature>
<evidence type="ECO:0000256" key="3">
    <source>
        <dbReference type="ARBA" id="ARBA00023157"/>
    </source>
</evidence>
<dbReference type="Pfam" id="PF00578">
    <property type="entry name" value="AhpC-TSA"/>
    <property type="match status" value="1"/>
</dbReference>
<evidence type="ECO:0000313" key="7">
    <source>
        <dbReference type="EMBL" id="MBF9235819.1"/>
    </source>
</evidence>
<dbReference type="InterPro" id="IPR050553">
    <property type="entry name" value="Thioredoxin_ResA/DsbE_sf"/>
</dbReference>
<accession>A0ABS0ICP4</accession>
<dbReference type="Proteomes" id="UP000597617">
    <property type="component" value="Unassembled WGS sequence"/>
</dbReference>
<evidence type="ECO:0000256" key="2">
    <source>
        <dbReference type="ARBA" id="ARBA00022748"/>
    </source>
</evidence>
<dbReference type="InterPro" id="IPR036249">
    <property type="entry name" value="Thioredoxin-like_sf"/>
</dbReference>
<evidence type="ECO:0000256" key="4">
    <source>
        <dbReference type="ARBA" id="ARBA00023284"/>
    </source>
</evidence>
<dbReference type="PANTHER" id="PTHR42852:SF6">
    <property type="entry name" value="THIOL:DISULFIDE INTERCHANGE PROTEIN DSBE"/>
    <property type="match status" value="1"/>
</dbReference>
<dbReference type="PANTHER" id="PTHR42852">
    <property type="entry name" value="THIOL:DISULFIDE INTERCHANGE PROTEIN DSBE"/>
    <property type="match status" value="1"/>
</dbReference>
<protein>
    <submittedName>
        <fullName evidence="7">TlpA family protein disulfide reductase</fullName>
    </submittedName>
</protein>
<proteinExistence type="predicted"/>
<evidence type="ECO:0000256" key="1">
    <source>
        <dbReference type="ARBA" id="ARBA00004196"/>
    </source>
</evidence>
<dbReference type="InterPro" id="IPR013766">
    <property type="entry name" value="Thioredoxin_domain"/>
</dbReference>
<feature type="compositionally biased region" description="Low complexity" evidence="5">
    <location>
        <begin position="29"/>
        <end position="55"/>
    </location>
</feature>
<name>A0ABS0ICP4_9BACT</name>
<feature type="compositionally biased region" description="Polar residues" evidence="5">
    <location>
        <begin position="62"/>
        <end position="74"/>
    </location>
</feature>
<dbReference type="PROSITE" id="PS51352">
    <property type="entry name" value="THIOREDOXIN_2"/>
    <property type="match status" value="1"/>
</dbReference>
<dbReference type="EMBL" id="JADQDQ010000001">
    <property type="protein sequence ID" value="MBF9235819.1"/>
    <property type="molecule type" value="Genomic_DNA"/>
</dbReference>
<keyword evidence="4" id="KW-0676">Redox-active center</keyword>
<reference evidence="7 8" key="1">
    <citation type="submission" date="2020-11" db="EMBL/GenBank/DDBJ databases">
        <authorList>
            <person name="Kim M.K."/>
        </authorList>
    </citation>
    <scope>NUCLEOTIDE SEQUENCE [LARGE SCALE GENOMIC DNA]</scope>
    <source>
        <strain evidence="7 8">BT683</strain>
    </source>
</reference>
<dbReference type="InterPro" id="IPR000866">
    <property type="entry name" value="AhpC/TSA"/>
</dbReference>
<evidence type="ECO:0000256" key="5">
    <source>
        <dbReference type="SAM" id="MobiDB-lite"/>
    </source>
</evidence>
<keyword evidence="3" id="KW-1015">Disulfide bond</keyword>